<evidence type="ECO:0000313" key="4">
    <source>
        <dbReference type="Proteomes" id="UP000031876"/>
    </source>
</evidence>
<evidence type="ECO:0000313" key="5">
    <source>
        <dbReference type="Proteomes" id="UP000501107"/>
    </source>
</evidence>
<dbReference type="EMBL" id="CP053980">
    <property type="protein sequence ID" value="QKH27557.1"/>
    <property type="molecule type" value="Genomic_DNA"/>
</dbReference>
<reference evidence="3 5" key="2">
    <citation type="submission" date="2020-05" db="EMBL/GenBank/DDBJ databases">
        <title>FDA dAtabase for Regulatory Grade micrObial Sequences (FDA-ARGOS): Supporting development and validation of Infectious Disease Dx tests.</title>
        <authorList>
            <person name="Nelson B."/>
            <person name="Plummer A."/>
            <person name="Tallon L."/>
            <person name="Sadzewicz L."/>
            <person name="Zhao X."/>
            <person name="Vavikolanu K."/>
            <person name="Mehta A."/>
            <person name="Aluvathingal J."/>
            <person name="Nadendla S."/>
            <person name="Myers T."/>
            <person name="Yan Y."/>
            <person name="Sichtig H."/>
        </authorList>
    </citation>
    <scope>NUCLEOTIDE SEQUENCE [LARGE SCALE GENOMIC DNA]</scope>
    <source>
        <strain evidence="3 5">FDAARGOS_795</strain>
    </source>
</reference>
<sequence>METVIQKMKEIQSDHVGIAIYSTKNNRIVASYNSELNIPLASAAKVTIGFVVAQMVKENKCNWNDILHHVKLNPHEDSAQLYPHLQGRRTLTLSKAVEVMIACHDSYVAQSVVMYCGGWDVVKTYAQTYFSKIHIQEDARDEKNVGELNEVLSLLVHIFQGYKSEAELWEPIISGMVRQQGEYEGIHSYHLAHMTGGLSSAAINIGIIGIFNEFPFLYVMGGKDLPNRLENKEVDEAFAVALKYIYKEYSQSMLGVSN</sequence>
<name>A0A0B5NMG8_BACTU</name>
<dbReference type="InterPro" id="IPR045155">
    <property type="entry name" value="Beta-lactam_cat"/>
</dbReference>
<evidence type="ECO:0000259" key="1">
    <source>
        <dbReference type="Pfam" id="PF13354"/>
    </source>
</evidence>
<accession>A0A0B5NMG8</accession>
<dbReference type="InterPro" id="IPR012338">
    <property type="entry name" value="Beta-lactam/transpept-like"/>
</dbReference>
<reference evidence="2 4" key="1">
    <citation type="journal article" date="2015" name="Genome Announc.">
        <title>Complete genome sequences for 35 biothreat assay-relevant bacillus species.</title>
        <authorList>
            <person name="Johnson S.L."/>
            <person name="Daligault H.E."/>
            <person name="Davenport K.W."/>
            <person name="Jaissle J."/>
            <person name="Frey K.G."/>
            <person name="Ladner J.T."/>
            <person name="Broomall S.M."/>
            <person name="Bishop-Lilly K.A."/>
            <person name="Bruce D.C."/>
            <person name="Gibbons H.S."/>
            <person name="Coyne S.R."/>
            <person name="Lo C.C."/>
            <person name="Meincke L."/>
            <person name="Munk A.C."/>
            <person name="Koroleva G.I."/>
            <person name="Rosenzweig C.N."/>
            <person name="Palacios G.F."/>
            <person name="Redden C.L."/>
            <person name="Minogue T.D."/>
            <person name="Chain P.S."/>
        </authorList>
    </citation>
    <scope>NUCLEOTIDE SEQUENCE [LARGE SCALE GENOMIC DNA]</scope>
    <source>
        <strain evidence="2 4">HD1011</strain>
    </source>
</reference>
<dbReference type="Proteomes" id="UP000501107">
    <property type="component" value="Chromosome"/>
</dbReference>
<feature type="domain" description="Beta-lactamase class A catalytic" evidence="1">
    <location>
        <begin position="22"/>
        <end position="220"/>
    </location>
</feature>
<dbReference type="KEGG" id="btw:BF38_3977"/>
<dbReference type="SUPFAM" id="SSF56601">
    <property type="entry name" value="beta-lactamase/transpeptidase-like"/>
    <property type="match status" value="1"/>
</dbReference>
<evidence type="ECO:0000313" key="3">
    <source>
        <dbReference type="EMBL" id="QKH27557.1"/>
    </source>
</evidence>
<gene>
    <name evidence="2" type="ORF">BF38_3977</name>
    <name evidence="3" type="ORF">FOC89_27625</name>
</gene>
<organism evidence="3 5">
    <name type="scientific">Bacillus thuringiensis</name>
    <dbReference type="NCBI Taxonomy" id="1428"/>
    <lineage>
        <taxon>Bacteria</taxon>
        <taxon>Bacillati</taxon>
        <taxon>Bacillota</taxon>
        <taxon>Bacilli</taxon>
        <taxon>Bacillales</taxon>
        <taxon>Bacillaceae</taxon>
        <taxon>Bacillus</taxon>
        <taxon>Bacillus cereus group</taxon>
    </lineage>
</organism>
<dbReference type="Proteomes" id="UP000031876">
    <property type="component" value="Chromosome"/>
</dbReference>
<keyword evidence="3" id="KW-0378">Hydrolase</keyword>
<dbReference type="GO" id="GO:0008800">
    <property type="term" value="F:beta-lactamase activity"/>
    <property type="evidence" value="ECO:0007669"/>
    <property type="project" value="InterPro"/>
</dbReference>
<dbReference type="EMBL" id="CP009335">
    <property type="protein sequence ID" value="AJG79019.1"/>
    <property type="molecule type" value="Genomic_DNA"/>
</dbReference>
<proteinExistence type="predicted"/>
<evidence type="ECO:0000313" key="2">
    <source>
        <dbReference type="EMBL" id="AJG79019.1"/>
    </source>
</evidence>
<protein>
    <submittedName>
        <fullName evidence="2">Beta-lactamase enzyme family protein</fullName>
    </submittedName>
    <submittedName>
        <fullName evidence="3">Serine hydrolase</fullName>
    </submittedName>
</protein>
<dbReference type="GO" id="GO:0030655">
    <property type="term" value="P:beta-lactam antibiotic catabolic process"/>
    <property type="evidence" value="ECO:0007669"/>
    <property type="project" value="InterPro"/>
</dbReference>
<dbReference type="Pfam" id="PF13354">
    <property type="entry name" value="Beta-lactamase2"/>
    <property type="match status" value="1"/>
</dbReference>
<dbReference type="AlphaFoldDB" id="A0A0B5NMG8"/>
<dbReference type="RefSeq" id="WP_000450770.1">
    <property type="nucleotide sequence ID" value="NZ_CP009335.1"/>
</dbReference>
<dbReference type="Gene3D" id="3.40.710.10">
    <property type="entry name" value="DD-peptidase/beta-lactamase superfamily"/>
    <property type="match status" value="1"/>
</dbReference>